<dbReference type="RefSeq" id="WP_318600024.1">
    <property type="nucleotide sequence ID" value="NZ_JAWSTH010000093.1"/>
</dbReference>
<organism evidence="1 2">
    <name type="scientific">Conexibacter stalactiti</name>
    <dbReference type="NCBI Taxonomy" id="1940611"/>
    <lineage>
        <taxon>Bacteria</taxon>
        <taxon>Bacillati</taxon>
        <taxon>Actinomycetota</taxon>
        <taxon>Thermoleophilia</taxon>
        <taxon>Solirubrobacterales</taxon>
        <taxon>Conexibacteraceae</taxon>
        <taxon>Conexibacter</taxon>
    </lineage>
</organism>
<name>A0ABU4HW53_9ACTN</name>
<evidence type="ECO:0000313" key="1">
    <source>
        <dbReference type="EMBL" id="MDW5597558.1"/>
    </source>
</evidence>
<keyword evidence="2" id="KW-1185">Reference proteome</keyword>
<comment type="caution">
    <text evidence="1">The sequence shown here is derived from an EMBL/GenBank/DDBJ whole genome shotgun (WGS) entry which is preliminary data.</text>
</comment>
<gene>
    <name evidence="1" type="ORF">R7226_24625</name>
</gene>
<evidence type="ECO:0000313" key="2">
    <source>
        <dbReference type="Proteomes" id="UP001284601"/>
    </source>
</evidence>
<dbReference type="Proteomes" id="UP001284601">
    <property type="component" value="Unassembled WGS sequence"/>
</dbReference>
<accession>A0ABU4HW53</accession>
<proteinExistence type="predicted"/>
<sequence>MPQLLEDGLPQRTRRSIDFAQWADGQAWKFVKGEDYTSTTETFRAAVRRWGREHGYEVESRPLPALDDAGEELPLSKTDGIALAVRFVVPEGAAT</sequence>
<reference evidence="2" key="1">
    <citation type="submission" date="2023-07" db="EMBL/GenBank/DDBJ databases">
        <title>Conexibacter stalactiti sp. nov., isolated from stalactites in a lava cave and emended description of the genus Conexibacter.</title>
        <authorList>
            <person name="Lee S.D."/>
        </authorList>
    </citation>
    <scope>NUCLEOTIDE SEQUENCE [LARGE SCALE GENOMIC DNA]</scope>
    <source>
        <strain evidence="2">KCTC 39840</strain>
    </source>
</reference>
<dbReference type="EMBL" id="JAWSTH010000093">
    <property type="protein sequence ID" value="MDW5597558.1"/>
    <property type="molecule type" value="Genomic_DNA"/>
</dbReference>
<protein>
    <submittedName>
        <fullName evidence="1">Uncharacterized protein</fullName>
    </submittedName>
</protein>